<feature type="chain" id="PRO_5031558189" evidence="2">
    <location>
        <begin position="41"/>
        <end position="1081"/>
    </location>
</feature>
<evidence type="ECO:0000313" key="4">
    <source>
        <dbReference type="EMBL" id="NOL49637.1"/>
    </source>
</evidence>
<evidence type="ECO:0000256" key="2">
    <source>
        <dbReference type="SAM" id="SignalP"/>
    </source>
</evidence>
<accession>A0A7Y4L9X3</accession>
<feature type="domain" description="Autotransporter" evidence="3">
    <location>
        <begin position="810"/>
        <end position="1081"/>
    </location>
</feature>
<evidence type="ECO:0000256" key="1">
    <source>
        <dbReference type="SAM" id="MobiDB-lite"/>
    </source>
</evidence>
<dbReference type="AlphaFoldDB" id="A0A7Y4L9X3"/>
<dbReference type="PROSITE" id="PS51208">
    <property type="entry name" value="AUTOTRANSPORTER"/>
    <property type="match status" value="1"/>
</dbReference>
<dbReference type="Proteomes" id="UP000541421">
    <property type="component" value="Unassembled WGS sequence"/>
</dbReference>
<dbReference type="SUPFAM" id="SSF103515">
    <property type="entry name" value="Autotransporter"/>
    <property type="match status" value="1"/>
</dbReference>
<dbReference type="GO" id="GO:0019867">
    <property type="term" value="C:outer membrane"/>
    <property type="evidence" value="ECO:0007669"/>
    <property type="project" value="InterPro"/>
</dbReference>
<keyword evidence="5" id="KW-1185">Reference proteome</keyword>
<reference evidence="4 5" key="1">
    <citation type="submission" date="2020-05" db="EMBL/GenBank/DDBJ databases">
        <authorList>
            <person name="Niu N."/>
        </authorList>
    </citation>
    <scope>NUCLEOTIDE SEQUENCE [LARGE SCALE GENOMIC DNA]</scope>
    <source>
        <strain evidence="4 5">LMG10982</strain>
    </source>
</reference>
<dbReference type="InterPro" id="IPR005546">
    <property type="entry name" value="Autotransporte_beta"/>
</dbReference>
<evidence type="ECO:0000313" key="5">
    <source>
        <dbReference type="Proteomes" id="UP000541421"/>
    </source>
</evidence>
<gene>
    <name evidence="4" type="ORF">HKX40_05750</name>
</gene>
<comment type="caution">
    <text evidence="4">The sequence shown here is derived from an EMBL/GenBank/DDBJ whole genome shotgun (WGS) entry which is preliminary data.</text>
</comment>
<dbReference type="NCBIfam" id="TIGR01414">
    <property type="entry name" value="autotrans_barl"/>
    <property type="match status" value="1"/>
</dbReference>
<keyword evidence="2" id="KW-0732">Signal</keyword>
<dbReference type="Gene3D" id="2.40.128.130">
    <property type="entry name" value="Autotransporter beta-domain"/>
    <property type="match status" value="1"/>
</dbReference>
<feature type="region of interest" description="Disordered" evidence="1">
    <location>
        <begin position="732"/>
        <end position="759"/>
    </location>
</feature>
<dbReference type="EMBL" id="JABGBO010000005">
    <property type="protein sequence ID" value="NOL49637.1"/>
    <property type="molecule type" value="Genomic_DNA"/>
</dbReference>
<dbReference type="InterPro" id="IPR006315">
    <property type="entry name" value="OM_autotransptr_brl_dom"/>
</dbReference>
<feature type="signal peptide" evidence="2">
    <location>
        <begin position="1"/>
        <end position="40"/>
    </location>
</feature>
<proteinExistence type="predicted"/>
<protein>
    <submittedName>
        <fullName evidence="4">Autotransporter domain-containing protein</fullName>
    </submittedName>
</protein>
<dbReference type="InterPro" id="IPR036709">
    <property type="entry name" value="Autotransporte_beta_dom_sf"/>
</dbReference>
<organism evidence="4 5">
    <name type="scientific">Pelistega europaea</name>
    <dbReference type="NCBI Taxonomy" id="106147"/>
    <lineage>
        <taxon>Bacteria</taxon>
        <taxon>Pseudomonadati</taxon>
        <taxon>Pseudomonadota</taxon>
        <taxon>Betaproteobacteria</taxon>
        <taxon>Burkholderiales</taxon>
        <taxon>Alcaligenaceae</taxon>
        <taxon>Pelistega</taxon>
    </lineage>
</organism>
<evidence type="ECO:0000259" key="3">
    <source>
        <dbReference type="PROSITE" id="PS51208"/>
    </source>
</evidence>
<dbReference type="RefSeq" id="WP_171588619.1">
    <property type="nucleotide sequence ID" value="NZ_JABGBO010000005.1"/>
</dbReference>
<dbReference type="SMART" id="SM00869">
    <property type="entry name" value="Autotransporter"/>
    <property type="match status" value="1"/>
</dbReference>
<name>A0A7Y4L9X3_9BURK</name>
<sequence>MKKPSQLFNIISNKKDNYLGKKFYLSTLTTAILGAVPVFAVANTADQDTKTYTVNTPTIVPITEGPDLFRGKPVKHGRLFANVELAGADGSDVASNPAASMAEVSGYTLNIQEAITCPLAVTEQACPIGAARIEHDGNPNAISNNNKVVLSDSAQIQPAEPTTKQISVFGSYVYLYDKADESAVNAVVKADNNQVIVNNLISHNQQNMVGSSIYVSTPSAQTGAIDVHSSNNSVLIEQATITKIRNGSITGGSVSANGKKAVSVSVLAENNKVDIHNGSFTYDIWAAGGKNQLVAKILGAEVSASTGRDGIASLIANNNRVSIQQGNFNNLLNGIIGASITSSAAQSKTTAQNNAVKIAGGTFTDLSQVTGANVQSGSQGTNIVGNKVDISGGEFIARGDSTPQGGVLNPLSPSFMGGFVWGTSTGIVVASQNSVVISGGQSEKIGPIWGAVVQSQSVEHALNENSVKISGGTWGAVSIVDGAASYSAQNKAELNRNTVEISGGQFSKPIDNIFGARAILGSPTGDTQELTATGNQVLLSTNVPAKFVAGVYAGGSDLSKTTLKLTDNKVILSSAPVLDNAIVSGAYVPPALLSKAVSADIFTGNTLVLDNYTGTSKLGSVGNFQYYQFVLPESHVVNESVALTTTDLLLDSPTDANKHAEIQSVSFAGSPRALNVGDKIYLIDADTINGTLGNKDQTLMVQQGVTLETETIVKQEPNKIYLLVDRLIGAEEPQPPVIPEPEPEPETEEQPSGPEVSQPIAETPVPVVASHVKPEAKTFSEGYLAGALATIRAGDLLAGQGITEAKLVKERFAKWKGFGIASGIKGRYDTGSHIDTRDTSMIVGLVRGFHLDKGDLTVGAFFEAGRSRYDTYNDVIEGGVGNGTVDYSGGGLLARFDARSGFYAEGSVRAGQARNQFDSGLVDGFGRVASYKANAAYFSFHVGLGYEWQLNDKLGSEVYAKYLYSRLNGKDVVTTTGDKLSFDSVESQRIRAGGRLHWKLTDRVTPYVGLAVEQEMGGKATATTFGLPIAAPSLKGTSGMAEVGLRVLPTEKSGWAADINVRGYTGKRKEIGGNLRVSYRF</sequence>